<feature type="transmembrane region" description="Helical" evidence="1">
    <location>
        <begin position="642"/>
        <end position="663"/>
    </location>
</feature>
<dbReference type="EMBL" id="BOPH01000122">
    <property type="protein sequence ID" value="GIJ73676.1"/>
    <property type="molecule type" value="Genomic_DNA"/>
</dbReference>
<dbReference type="InterPro" id="IPR017850">
    <property type="entry name" value="Alkaline_phosphatase_core_sf"/>
</dbReference>
<evidence type="ECO:0000256" key="1">
    <source>
        <dbReference type="SAM" id="Phobius"/>
    </source>
</evidence>
<keyword evidence="3" id="KW-1185">Reference proteome</keyword>
<feature type="transmembrane region" description="Helical" evidence="1">
    <location>
        <begin position="675"/>
        <end position="696"/>
    </location>
</feature>
<dbReference type="SUPFAM" id="SSF53649">
    <property type="entry name" value="Alkaline phosphatase-like"/>
    <property type="match status" value="1"/>
</dbReference>
<feature type="transmembrane region" description="Helical" evidence="1">
    <location>
        <begin position="348"/>
        <end position="367"/>
    </location>
</feature>
<name>A0A8J4EGF5_9ACTN</name>
<dbReference type="Gene3D" id="3.40.720.10">
    <property type="entry name" value="Alkaline Phosphatase, subunit A"/>
    <property type="match status" value="1"/>
</dbReference>
<keyword evidence="1" id="KW-0812">Transmembrane</keyword>
<sequence length="748" mass="77676">MNRFRRWGAVLRGPQHRILPFLLALAVALIGILALVPRPQSATLRASADSVVLVGAPGLRWDDLSPVETPTLWALAQQGSVGALVVRSARSVTCPVDGWLTLGAGNYARGYETPPEGGCILTYPDLEPAGDDESRGAKIPTIWHDRTELANEELENEVELGSLAEAAQCTTAVGPGAALAAARPFGRIDRYAPSVEENLRELLGSCRLSFVDAGTIAGEGTSRIVAARQADRALNAVLGARPARSLVVVAGLSDTDETTRLHVAIAQGPGFGPGWLTSPSTGRDGYLRLIDLAPTALAALDRPAPLDLFAGAAATREPGRPADLLSAVDRLADADRLAGAQRRVSTTFFLVLTVVQLALFLAVVPLLRRSSSVPAPGGLSSSAPGRLFVRRRMLPGWLSVRVPHSAEEWAEWGLLAAALATPAAMVADMVPWWRVGRPGFVFAALFVLVLLAATFVAGVATARQRALGPLGAVAGAAALLIALDVLTGSRLQLDGVTGYSALAGARYAGIGTIGLGMFTGSLLLFAAFLAQLSPRRWRPVVITGVGSVGAVIVGSPYFGADAAGAVGLTAGVCTAAAMSVGGWLSYRRLAWAVLAASGLAATFALLDLRRPSEQQSSVGRFFAHVDDGTVDLVMRRAGESSVVTFANSPLTVLVLGVALYTGLALLRDRGGLRRVYGLFPSVRGALAGTIVATLLAGVVEGVALNVMGAALVVAMPLTVLAVLRVRHHAADRTVPVVIDPPVKEPAAG</sequence>
<accession>A0A8J4EGF5</accession>
<feature type="transmembrane region" description="Helical" evidence="1">
    <location>
        <begin position="589"/>
        <end position="606"/>
    </location>
</feature>
<feature type="transmembrane region" description="Helical" evidence="1">
    <location>
        <begin position="507"/>
        <end position="528"/>
    </location>
</feature>
<dbReference type="RefSeq" id="WP_203933500.1">
    <property type="nucleotide sequence ID" value="NZ_BOPH01000122.1"/>
</dbReference>
<keyword evidence="1" id="KW-0472">Membrane</keyword>
<feature type="transmembrane region" description="Helical" evidence="1">
    <location>
        <begin position="565"/>
        <end position="584"/>
    </location>
</feature>
<comment type="caution">
    <text evidence="2">The sequence shown here is derived from an EMBL/GenBank/DDBJ whole genome shotgun (WGS) entry which is preliminary data.</text>
</comment>
<feature type="transmembrane region" description="Helical" evidence="1">
    <location>
        <begin position="702"/>
        <end position="723"/>
    </location>
</feature>
<reference evidence="2" key="1">
    <citation type="submission" date="2021-01" db="EMBL/GenBank/DDBJ databases">
        <title>Whole genome shotgun sequence of Virgisporangium ochraceum NBRC 16418.</title>
        <authorList>
            <person name="Komaki H."/>
            <person name="Tamura T."/>
        </authorList>
    </citation>
    <scope>NUCLEOTIDE SEQUENCE</scope>
    <source>
        <strain evidence="2">NBRC 16418</strain>
    </source>
</reference>
<gene>
    <name evidence="2" type="ORF">Voc01_085930</name>
</gene>
<evidence type="ECO:0000313" key="2">
    <source>
        <dbReference type="EMBL" id="GIJ73676.1"/>
    </source>
</evidence>
<keyword evidence="1" id="KW-1133">Transmembrane helix</keyword>
<proteinExistence type="predicted"/>
<feature type="transmembrane region" description="Helical" evidence="1">
    <location>
        <begin position="439"/>
        <end position="460"/>
    </location>
</feature>
<dbReference type="Proteomes" id="UP000635606">
    <property type="component" value="Unassembled WGS sequence"/>
</dbReference>
<evidence type="ECO:0000313" key="3">
    <source>
        <dbReference type="Proteomes" id="UP000635606"/>
    </source>
</evidence>
<feature type="transmembrane region" description="Helical" evidence="1">
    <location>
        <begin position="540"/>
        <end position="559"/>
    </location>
</feature>
<feature type="transmembrane region" description="Helical" evidence="1">
    <location>
        <begin position="467"/>
        <end position="487"/>
    </location>
</feature>
<protein>
    <submittedName>
        <fullName evidence="2">Uncharacterized protein</fullName>
    </submittedName>
</protein>
<organism evidence="2 3">
    <name type="scientific">Virgisporangium ochraceum</name>
    <dbReference type="NCBI Taxonomy" id="65505"/>
    <lineage>
        <taxon>Bacteria</taxon>
        <taxon>Bacillati</taxon>
        <taxon>Actinomycetota</taxon>
        <taxon>Actinomycetes</taxon>
        <taxon>Micromonosporales</taxon>
        <taxon>Micromonosporaceae</taxon>
        <taxon>Virgisporangium</taxon>
    </lineage>
</organism>
<dbReference type="AlphaFoldDB" id="A0A8J4EGF5"/>